<evidence type="ECO:0000313" key="3">
    <source>
        <dbReference type="EMBL" id="AKH42710.1"/>
    </source>
</evidence>
<keyword evidence="2" id="KW-0472">Membrane</keyword>
<feature type="transmembrane region" description="Helical" evidence="2">
    <location>
        <begin position="67"/>
        <end position="86"/>
    </location>
</feature>
<evidence type="ECO:0000313" key="4">
    <source>
        <dbReference type="Proteomes" id="UP000034392"/>
    </source>
</evidence>
<dbReference type="Proteomes" id="UP000034392">
    <property type="component" value="Chromosome"/>
</dbReference>
<keyword evidence="2" id="KW-1133">Transmembrane helix</keyword>
<keyword evidence="4" id="KW-1185">Reference proteome</keyword>
<feature type="transmembrane region" description="Helical" evidence="2">
    <location>
        <begin position="31"/>
        <end position="55"/>
    </location>
</feature>
<protein>
    <submittedName>
        <fullName evidence="3">Uncharacterized protein</fullName>
    </submittedName>
</protein>
<name>A0A0F7KVC8_9SPHN</name>
<dbReference type="RefSeq" id="WP_067674899.1">
    <property type="nucleotide sequence ID" value="NZ_CP011452.2"/>
</dbReference>
<dbReference type="KEGG" id="aay:WYH_01674"/>
<sequence length="159" mass="17120">MMVTFPIALVVATLAADLFWWLTADPFFPRLALWASGWGFAFGVLAGIAGTAELLAGRGIRRRPESWTHATAAMMLLAVIGANWGLRLYGPAEAVLPWGLFLSVGGLLFVGLAGWQGGKLVFEHQMGVMMNEDRQAEHAEEEAEEERAALPGVAADPAR</sequence>
<evidence type="ECO:0000256" key="1">
    <source>
        <dbReference type="SAM" id="MobiDB-lite"/>
    </source>
</evidence>
<dbReference type="AlphaFoldDB" id="A0A0F7KVC8"/>
<dbReference type="Pfam" id="PF09990">
    <property type="entry name" value="DUF2231"/>
    <property type="match status" value="1"/>
</dbReference>
<feature type="transmembrane region" description="Helical" evidence="2">
    <location>
        <begin position="98"/>
        <end position="122"/>
    </location>
</feature>
<dbReference type="EMBL" id="CP011452">
    <property type="protein sequence ID" value="AKH42710.1"/>
    <property type="molecule type" value="Genomic_DNA"/>
</dbReference>
<proteinExistence type="predicted"/>
<dbReference type="InterPro" id="IPR019251">
    <property type="entry name" value="DUF2231_TM"/>
</dbReference>
<dbReference type="STRING" id="1267766.WYH_01674"/>
<gene>
    <name evidence="3" type="ORF">WYH_01674</name>
</gene>
<accession>A0A0F7KVC8</accession>
<reference evidence="3" key="1">
    <citation type="submission" date="2015-05" db="EMBL/GenBank/DDBJ databases">
        <title>The complete genome of Altererythrobacter atlanticus strain 26DY36.</title>
        <authorList>
            <person name="Wu Y.-H."/>
            <person name="Cheng H."/>
            <person name="Wu X.-W."/>
        </authorList>
    </citation>
    <scope>NUCLEOTIDE SEQUENCE [LARGE SCALE GENOMIC DNA]</scope>
    <source>
        <strain evidence="3">26DY36</strain>
    </source>
</reference>
<evidence type="ECO:0000256" key="2">
    <source>
        <dbReference type="SAM" id="Phobius"/>
    </source>
</evidence>
<keyword evidence="2" id="KW-0812">Transmembrane</keyword>
<organism evidence="3 4">
    <name type="scientific">Croceibacterium atlanticum</name>
    <dbReference type="NCBI Taxonomy" id="1267766"/>
    <lineage>
        <taxon>Bacteria</taxon>
        <taxon>Pseudomonadati</taxon>
        <taxon>Pseudomonadota</taxon>
        <taxon>Alphaproteobacteria</taxon>
        <taxon>Sphingomonadales</taxon>
        <taxon>Erythrobacteraceae</taxon>
        <taxon>Croceibacterium</taxon>
    </lineage>
</organism>
<feature type="region of interest" description="Disordered" evidence="1">
    <location>
        <begin position="133"/>
        <end position="159"/>
    </location>
</feature>